<dbReference type="SUPFAM" id="SSF53474">
    <property type="entry name" value="alpha/beta-Hydrolases"/>
    <property type="match status" value="1"/>
</dbReference>
<dbReference type="STRING" id="94208.A0A2S4L8V3"/>
<proteinExistence type="predicted"/>
<dbReference type="PANTHER" id="PTHR11559">
    <property type="entry name" value="CARBOXYLESTERASE"/>
    <property type="match status" value="1"/>
</dbReference>
<evidence type="ECO:0000313" key="3">
    <source>
        <dbReference type="Proteomes" id="UP000237481"/>
    </source>
</evidence>
<feature type="domain" description="Carboxylesterase type B" evidence="1">
    <location>
        <begin position="10"/>
        <end position="483"/>
    </location>
</feature>
<reference evidence="2 3" key="1">
    <citation type="submission" date="2018-01" db="EMBL/GenBank/DDBJ databases">
        <title>Harnessing the power of phylogenomics to disentangle the directionality and signatures of interkingdom host jumping in the parasitic fungal genus Tolypocladium.</title>
        <authorList>
            <person name="Quandt C.A."/>
            <person name="Patterson W."/>
            <person name="Spatafora J.W."/>
        </authorList>
    </citation>
    <scope>NUCLEOTIDE SEQUENCE [LARGE SCALE GENOMIC DNA]</scope>
    <source>
        <strain evidence="2 3">NRBC 100945</strain>
    </source>
</reference>
<evidence type="ECO:0000313" key="2">
    <source>
        <dbReference type="EMBL" id="POR38888.1"/>
    </source>
</evidence>
<dbReference type="EMBL" id="PKSG01000090">
    <property type="protein sequence ID" value="POR38888.1"/>
    <property type="molecule type" value="Genomic_DNA"/>
</dbReference>
<dbReference type="Gene3D" id="3.40.50.1820">
    <property type="entry name" value="alpha/beta hydrolase"/>
    <property type="match status" value="1"/>
</dbReference>
<dbReference type="OrthoDB" id="408631at2759"/>
<dbReference type="AlphaFoldDB" id="A0A2S4L8V3"/>
<name>A0A2S4L8V3_9HYPO</name>
<dbReference type="Proteomes" id="UP000237481">
    <property type="component" value="Unassembled WGS sequence"/>
</dbReference>
<dbReference type="InterPro" id="IPR002018">
    <property type="entry name" value="CarbesteraseB"/>
</dbReference>
<dbReference type="InterPro" id="IPR029058">
    <property type="entry name" value="AB_hydrolase_fold"/>
</dbReference>
<keyword evidence="3" id="KW-1185">Reference proteome</keyword>
<evidence type="ECO:0000259" key="1">
    <source>
        <dbReference type="Pfam" id="PF00135"/>
    </source>
</evidence>
<dbReference type="InterPro" id="IPR050309">
    <property type="entry name" value="Type-B_Carboxylest/Lipase"/>
</dbReference>
<comment type="caution">
    <text evidence="2">The sequence shown here is derived from an EMBL/GenBank/DDBJ whole genome shotgun (WGS) entry which is preliminary data.</text>
</comment>
<dbReference type="Pfam" id="PF00135">
    <property type="entry name" value="COesterase"/>
    <property type="match status" value="1"/>
</dbReference>
<protein>
    <recommendedName>
        <fullName evidence="1">Carboxylesterase type B domain-containing protein</fullName>
    </recommendedName>
</protein>
<accession>A0A2S4L8V3</accession>
<gene>
    <name evidence="2" type="ORF">TPAR_00892</name>
</gene>
<sequence>MTFVLKHPLLGSVTGVTTNKDVVQYLGIPYATLAHWLAAPQVKSNYGEAIDATKFGPTVLAPPLGCDIEFGLIQQSLEKPGAVPSMSDLEGLNLNITVPTALPGNLKDLPVLVFVHGGGFLFGGNWAPHYDLARIVSFSASIEKPIIGVSIKPNNDADSSSYRLGAPGFLDSKELGAAGSPPNRGLLDQQAAFQWLSNNIAGFGGDPKQLTAFGQSAGGSSVMHLLDLDSPEPMFQRAACLSGNKIAAALVPASVAQGAYATVLQALEIDSSLSAEDQVSSLIARPGEEVLSKVPMNVPLGPVVDDAALPCFGTMKSGYKFKLNVPLMIGSTSFDGGIYEVLGIFANADQESLVSDFASTFIRAVPVPQRENAEKLLGLYGLSSSNGLDSETARIKILQFGTDVKYFTSASAYAASWPAESWLYYFKEPNPWDGPHKGRATHVQDVAYVFLNYEHVMDDQQKKVAHGFAKDVIHFAYGESPWSEFRASREMRVYGESGRNEPVVNTLTGDTAGPSAEVRALWDEIGLDQMSKAWDAYFLRK</sequence>
<organism evidence="2 3">
    <name type="scientific">Tolypocladium paradoxum</name>
    <dbReference type="NCBI Taxonomy" id="94208"/>
    <lineage>
        <taxon>Eukaryota</taxon>
        <taxon>Fungi</taxon>
        <taxon>Dikarya</taxon>
        <taxon>Ascomycota</taxon>
        <taxon>Pezizomycotina</taxon>
        <taxon>Sordariomycetes</taxon>
        <taxon>Hypocreomycetidae</taxon>
        <taxon>Hypocreales</taxon>
        <taxon>Ophiocordycipitaceae</taxon>
        <taxon>Tolypocladium</taxon>
    </lineage>
</organism>